<feature type="domain" description="Transketolase N-terminal" evidence="4">
    <location>
        <begin position="89"/>
        <end position="272"/>
    </location>
</feature>
<evidence type="ECO:0000313" key="6">
    <source>
        <dbReference type="Proteomes" id="UP001430804"/>
    </source>
</evidence>
<dbReference type="PANTHER" id="PTHR47514:SF1">
    <property type="entry name" value="TRANSKETOLASE N-TERMINAL SECTION-RELATED"/>
    <property type="match status" value="1"/>
</dbReference>
<sequence length="301" mass="32271">MTKNWVAAVEQAANNIRKRVLGLTIKQNGCYLSQALSSAEILSTLYLKSLNLGPSEAAFVPGAFAGVPGTPNGHPAGHGGRYNGPGNGDWDQFIISPAHYAVVIYAALVEAGRLSEDCFDSFNTDGSTMEMIGAEHSPGFVMTTGSFGQALSQAGGVALGRRLKNETGQVVVFLSDGEFEEGQTWEAIQCLAHHKLDNVKVIADVNGQQVDGLTKDVMNIEPLESKIRAFGGSVCVINGHDPVAIDEALGQSEAGKPHVVLCYTETDRGIPLLTPRKPHLHYVRFHDDAEVQAFREFHAAM</sequence>
<proteinExistence type="inferred from homology"/>
<dbReference type="EMBL" id="JAHWQX010000001">
    <property type="protein sequence ID" value="MBW3095994.1"/>
    <property type="molecule type" value="Genomic_DNA"/>
</dbReference>
<comment type="caution">
    <text evidence="5">The sequence shown here is derived from an EMBL/GenBank/DDBJ whole genome shotgun (WGS) entry which is preliminary data.</text>
</comment>
<comment type="similarity">
    <text evidence="2">Belongs to the transketolase family.</text>
</comment>
<evidence type="ECO:0000256" key="1">
    <source>
        <dbReference type="ARBA" id="ARBA00001964"/>
    </source>
</evidence>
<dbReference type="InterPro" id="IPR005474">
    <property type="entry name" value="Transketolase_N"/>
</dbReference>
<protein>
    <submittedName>
        <fullName evidence="5">Transketolase</fullName>
    </submittedName>
</protein>
<keyword evidence="3" id="KW-0786">Thiamine pyrophosphate</keyword>
<evidence type="ECO:0000313" key="5">
    <source>
        <dbReference type="EMBL" id="MBW3095994.1"/>
    </source>
</evidence>
<reference evidence="5" key="1">
    <citation type="submission" date="2021-07" db="EMBL/GenBank/DDBJ databases">
        <title>Pseudohoeflea marina sp. nov. a polyhydroxyalcanoate-producing bacterium.</title>
        <authorList>
            <person name="Zheng W."/>
            <person name="Yu S."/>
            <person name="Huang Y."/>
        </authorList>
    </citation>
    <scope>NUCLEOTIDE SEQUENCE</scope>
    <source>
        <strain evidence="5">DP4N28-3</strain>
    </source>
</reference>
<name>A0ABS6WJ73_9HYPH</name>
<evidence type="ECO:0000256" key="3">
    <source>
        <dbReference type="ARBA" id="ARBA00023052"/>
    </source>
</evidence>
<dbReference type="Proteomes" id="UP001430804">
    <property type="component" value="Unassembled WGS sequence"/>
</dbReference>
<dbReference type="RefSeq" id="WP_219157798.1">
    <property type="nucleotide sequence ID" value="NZ_JAHWQX010000001.1"/>
</dbReference>
<evidence type="ECO:0000259" key="4">
    <source>
        <dbReference type="Pfam" id="PF00456"/>
    </source>
</evidence>
<dbReference type="Pfam" id="PF00456">
    <property type="entry name" value="Transketolase_N"/>
    <property type="match status" value="1"/>
</dbReference>
<organism evidence="5 6">
    <name type="scientific">Pseudohoeflea coraliihabitans</name>
    <dbReference type="NCBI Taxonomy" id="2860393"/>
    <lineage>
        <taxon>Bacteria</taxon>
        <taxon>Pseudomonadati</taxon>
        <taxon>Pseudomonadota</taxon>
        <taxon>Alphaproteobacteria</taxon>
        <taxon>Hyphomicrobiales</taxon>
        <taxon>Rhizobiaceae</taxon>
        <taxon>Pseudohoeflea</taxon>
    </lineage>
</organism>
<gene>
    <name evidence="5" type="ORF">KY465_01735</name>
</gene>
<evidence type="ECO:0000256" key="2">
    <source>
        <dbReference type="ARBA" id="ARBA00007131"/>
    </source>
</evidence>
<dbReference type="PANTHER" id="PTHR47514">
    <property type="entry name" value="TRANSKETOLASE N-TERMINAL SECTION-RELATED"/>
    <property type="match status" value="1"/>
</dbReference>
<comment type="cofactor">
    <cofactor evidence="1">
        <name>thiamine diphosphate</name>
        <dbReference type="ChEBI" id="CHEBI:58937"/>
    </cofactor>
</comment>
<keyword evidence="6" id="KW-1185">Reference proteome</keyword>
<accession>A0ABS6WJ73</accession>